<keyword evidence="1" id="KW-0472">Membrane</keyword>
<gene>
    <name evidence="2" type="ORF">NX773_02625</name>
</gene>
<feature type="transmembrane region" description="Helical" evidence="1">
    <location>
        <begin position="58"/>
        <end position="84"/>
    </location>
</feature>
<organism evidence="2 3">
    <name type="scientific">Massilia solisilvae</name>
    <dbReference type="NCBI Taxonomy" id="1811225"/>
    <lineage>
        <taxon>Bacteria</taxon>
        <taxon>Pseudomonadati</taxon>
        <taxon>Pseudomonadota</taxon>
        <taxon>Betaproteobacteria</taxon>
        <taxon>Burkholderiales</taxon>
        <taxon>Oxalobacteraceae</taxon>
        <taxon>Telluria group</taxon>
        <taxon>Massilia</taxon>
    </lineage>
</organism>
<keyword evidence="1" id="KW-1133">Transmembrane helix</keyword>
<dbReference type="RefSeq" id="WP_258854830.1">
    <property type="nucleotide sequence ID" value="NZ_JANUGV010000001.1"/>
</dbReference>
<evidence type="ECO:0000256" key="1">
    <source>
        <dbReference type="SAM" id="Phobius"/>
    </source>
</evidence>
<keyword evidence="1" id="KW-0812">Transmembrane</keyword>
<dbReference type="EMBL" id="JANUGV010000001">
    <property type="protein sequence ID" value="MCS0607058.1"/>
    <property type="molecule type" value="Genomic_DNA"/>
</dbReference>
<accession>A0ABT2BEW1</accession>
<evidence type="ECO:0000313" key="2">
    <source>
        <dbReference type="EMBL" id="MCS0607058.1"/>
    </source>
</evidence>
<protein>
    <recommendedName>
        <fullName evidence="4">Transmembrane protein</fullName>
    </recommendedName>
</protein>
<sequence length="206" mass="23670">MTRSIPTRSRLLAPLVYLVALLLLFEEWCWDFGARIAAAIGAWPPLRALEERVRRLPPYVALVAFVLPGLLLFPVKVLALVAIARGHPASGILTLVVAKLGGAAVVARLYVLTLPSLLALAWFARCHAWFIRLKDRSIAFLRASDTWRRARRLAQALRRLLRRVRKRLHRRHPFGPGQRRSTARFLRRFIAQWRARRRKSTESEHP</sequence>
<reference evidence="2 3" key="1">
    <citation type="submission" date="2022-08" db="EMBL/GenBank/DDBJ databases">
        <title>Reclassification of Massilia species as members of the genera Telluria, Duganella, Pseudoduganella, Mokoshia gen. nov. and Zemynaea gen. nov. using orthogonal and non-orthogonal genome-based approaches.</title>
        <authorList>
            <person name="Bowman J.P."/>
        </authorList>
    </citation>
    <scope>NUCLEOTIDE SEQUENCE [LARGE SCALE GENOMIC DNA]</scope>
    <source>
        <strain evidence="2 3">JCM 31607</strain>
    </source>
</reference>
<dbReference type="Proteomes" id="UP001205861">
    <property type="component" value="Unassembled WGS sequence"/>
</dbReference>
<evidence type="ECO:0000313" key="3">
    <source>
        <dbReference type="Proteomes" id="UP001205861"/>
    </source>
</evidence>
<proteinExistence type="predicted"/>
<keyword evidence="3" id="KW-1185">Reference proteome</keyword>
<name>A0ABT2BEW1_9BURK</name>
<comment type="caution">
    <text evidence="2">The sequence shown here is derived from an EMBL/GenBank/DDBJ whole genome shotgun (WGS) entry which is preliminary data.</text>
</comment>
<evidence type="ECO:0008006" key="4">
    <source>
        <dbReference type="Google" id="ProtNLM"/>
    </source>
</evidence>